<keyword evidence="3 5" id="KW-0493">Microtubule</keyword>
<name>A0A915IV30_ROMCU</name>
<reference evidence="8" key="1">
    <citation type="submission" date="2022-11" db="UniProtKB">
        <authorList>
            <consortium name="WormBaseParasite"/>
        </authorList>
    </citation>
    <scope>IDENTIFICATION</scope>
</reference>
<dbReference type="Pfam" id="PF04130">
    <property type="entry name" value="GCP_C_terminal"/>
    <property type="match status" value="1"/>
</dbReference>
<comment type="similarity">
    <text evidence="1 5">Belongs to the TUBGCP family.</text>
</comment>
<dbReference type="PANTHER" id="PTHR19302">
    <property type="entry name" value="GAMMA TUBULIN COMPLEX PROTEIN"/>
    <property type="match status" value="1"/>
</dbReference>
<dbReference type="WBParaSite" id="nRc.2.0.1.t18054-RA">
    <property type="protein sequence ID" value="nRc.2.0.1.t18054-RA"/>
    <property type="gene ID" value="nRc.2.0.1.g18054"/>
</dbReference>
<dbReference type="GO" id="GO:0005874">
    <property type="term" value="C:microtubule"/>
    <property type="evidence" value="ECO:0007669"/>
    <property type="project" value="UniProtKB-KW"/>
</dbReference>
<evidence type="ECO:0000256" key="3">
    <source>
        <dbReference type="ARBA" id="ARBA00022701"/>
    </source>
</evidence>
<dbReference type="GO" id="GO:0000278">
    <property type="term" value="P:mitotic cell cycle"/>
    <property type="evidence" value="ECO:0007669"/>
    <property type="project" value="TreeGrafter"/>
</dbReference>
<dbReference type="GO" id="GO:0051321">
    <property type="term" value="P:meiotic cell cycle"/>
    <property type="evidence" value="ECO:0007669"/>
    <property type="project" value="TreeGrafter"/>
</dbReference>
<evidence type="ECO:0000259" key="6">
    <source>
        <dbReference type="Pfam" id="PF04130"/>
    </source>
</evidence>
<keyword evidence="4 5" id="KW-0206">Cytoskeleton</keyword>
<dbReference type="GO" id="GO:0051225">
    <property type="term" value="P:spindle assembly"/>
    <property type="evidence" value="ECO:0007669"/>
    <property type="project" value="TreeGrafter"/>
</dbReference>
<dbReference type="GO" id="GO:0051011">
    <property type="term" value="F:microtubule minus-end binding"/>
    <property type="evidence" value="ECO:0007669"/>
    <property type="project" value="TreeGrafter"/>
</dbReference>
<dbReference type="Gene3D" id="1.20.120.1900">
    <property type="entry name" value="Gamma-tubulin complex, C-terminal domain"/>
    <property type="match status" value="1"/>
</dbReference>
<evidence type="ECO:0000313" key="7">
    <source>
        <dbReference type="Proteomes" id="UP000887565"/>
    </source>
</evidence>
<dbReference type="GO" id="GO:0007020">
    <property type="term" value="P:microtubule nucleation"/>
    <property type="evidence" value="ECO:0007669"/>
    <property type="project" value="InterPro"/>
</dbReference>
<comment type="subcellular location">
    <subcellularLocation>
        <location evidence="5">Cytoplasm</location>
        <location evidence="5">Cytoskeleton</location>
        <location evidence="5">Microtubule organizing center</location>
    </subcellularLocation>
</comment>
<dbReference type="GO" id="GO:0000930">
    <property type="term" value="C:gamma-tubulin complex"/>
    <property type="evidence" value="ECO:0007669"/>
    <property type="project" value="TreeGrafter"/>
</dbReference>
<protein>
    <recommendedName>
        <fullName evidence="5">Gamma-tubulin complex component</fullName>
    </recommendedName>
</protein>
<evidence type="ECO:0000256" key="5">
    <source>
        <dbReference type="RuleBase" id="RU363050"/>
    </source>
</evidence>
<keyword evidence="7" id="KW-1185">Reference proteome</keyword>
<accession>A0A915IV30</accession>
<evidence type="ECO:0000256" key="2">
    <source>
        <dbReference type="ARBA" id="ARBA00022490"/>
    </source>
</evidence>
<dbReference type="GO" id="GO:0031122">
    <property type="term" value="P:cytoplasmic microtubule organization"/>
    <property type="evidence" value="ECO:0007669"/>
    <property type="project" value="TreeGrafter"/>
</dbReference>
<dbReference type="Proteomes" id="UP000887565">
    <property type="component" value="Unplaced"/>
</dbReference>
<dbReference type="InterPro" id="IPR042241">
    <property type="entry name" value="GCP_C_sf"/>
</dbReference>
<sequence length="322" mass="37744">MCLKTCLSDSSRHTVQCYKNSVSPTCGNIFSFKLYTEVDNGITSHTQSQKMYIEAMFRKQMETILSANSNFSSVLTHGLFSLLKGLHDDNLCMHSPDFNRILDSSLAFIIIMNDIDFGAVHFNFDKYNIEKSGRRRNTRLTNLFDLCCELRWPFNLIISENSLLWMRNVFKFLLALRWAVVCMEECWHYLRDRAVPASIQKRHQLLLCQREMKHYISQLEYYVLHQIVDVCWSTFDRDLKLCKTLDNIYNAHNRYINDIVTRCLLTPKAEPIFRSIHKLLDCAICFRRSLIDNRSEECALADYIVAKLADRVLFVCCTVYCL</sequence>
<evidence type="ECO:0000256" key="4">
    <source>
        <dbReference type="ARBA" id="ARBA00023212"/>
    </source>
</evidence>
<keyword evidence="2 5" id="KW-0963">Cytoplasm</keyword>
<dbReference type="GO" id="GO:0043015">
    <property type="term" value="F:gamma-tubulin binding"/>
    <property type="evidence" value="ECO:0007669"/>
    <property type="project" value="InterPro"/>
</dbReference>
<dbReference type="AlphaFoldDB" id="A0A915IV30"/>
<evidence type="ECO:0000256" key="1">
    <source>
        <dbReference type="ARBA" id="ARBA00010337"/>
    </source>
</evidence>
<dbReference type="InterPro" id="IPR007259">
    <property type="entry name" value="GCP"/>
</dbReference>
<dbReference type="GO" id="GO:0000922">
    <property type="term" value="C:spindle pole"/>
    <property type="evidence" value="ECO:0007669"/>
    <property type="project" value="InterPro"/>
</dbReference>
<dbReference type="InterPro" id="IPR040457">
    <property type="entry name" value="GCP_C"/>
</dbReference>
<evidence type="ECO:0000313" key="8">
    <source>
        <dbReference type="WBParaSite" id="nRc.2.0.1.t18054-RA"/>
    </source>
</evidence>
<feature type="domain" description="Gamma tubulin complex component C-terminal" evidence="6">
    <location>
        <begin position="63"/>
        <end position="294"/>
    </location>
</feature>
<proteinExistence type="inferred from homology"/>
<organism evidence="7 8">
    <name type="scientific">Romanomermis culicivorax</name>
    <name type="common">Nematode worm</name>
    <dbReference type="NCBI Taxonomy" id="13658"/>
    <lineage>
        <taxon>Eukaryota</taxon>
        <taxon>Metazoa</taxon>
        <taxon>Ecdysozoa</taxon>
        <taxon>Nematoda</taxon>
        <taxon>Enoplea</taxon>
        <taxon>Dorylaimia</taxon>
        <taxon>Mermithida</taxon>
        <taxon>Mermithoidea</taxon>
        <taxon>Mermithidae</taxon>
        <taxon>Romanomermis</taxon>
    </lineage>
</organism>